<keyword evidence="2 5" id="KW-0479">Metal-binding</keyword>
<dbReference type="Pfam" id="PF03055">
    <property type="entry name" value="RPE65"/>
    <property type="match status" value="1"/>
</dbReference>
<feature type="compositionally biased region" description="Polar residues" evidence="6">
    <location>
        <begin position="37"/>
        <end position="47"/>
    </location>
</feature>
<feature type="binding site" evidence="5">
    <location>
        <position position="630"/>
    </location>
    <ligand>
        <name>Fe cation</name>
        <dbReference type="ChEBI" id="CHEBI:24875"/>
        <note>catalytic</note>
    </ligand>
</feature>
<gene>
    <name evidence="7" type="ORF">H6P81_005106</name>
</gene>
<dbReference type="PANTHER" id="PTHR10543">
    <property type="entry name" value="BETA-CAROTENE DIOXYGENASE"/>
    <property type="match status" value="1"/>
</dbReference>
<evidence type="ECO:0000256" key="5">
    <source>
        <dbReference type="PIRSR" id="PIRSR604294-1"/>
    </source>
</evidence>
<proteinExistence type="inferred from homology"/>
<dbReference type="GO" id="GO:0016121">
    <property type="term" value="P:carotene catabolic process"/>
    <property type="evidence" value="ECO:0007669"/>
    <property type="project" value="TreeGrafter"/>
</dbReference>
<evidence type="ECO:0008006" key="9">
    <source>
        <dbReference type="Google" id="ProtNLM"/>
    </source>
</evidence>
<evidence type="ECO:0000313" key="7">
    <source>
        <dbReference type="EMBL" id="KAG9452202.1"/>
    </source>
</evidence>
<dbReference type="PANTHER" id="PTHR10543:SF37">
    <property type="entry name" value="CAROTENOID CLEAVAGE DIOXYGENASE 7, CHLOROPLASTIC"/>
    <property type="match status" value="1"/>
</dbReference>
<dbReference type="GO" id="GO:0046872">
    <property type="term" value="F:metal ion binding"/>
    <property type="evidence" value="ECO:0007669"/>
    <property type="project" value="UniProtKB-KW"/>
</dbReference>
<dbReference type="AlphaFoldDB" id="A0AAV7EX22"/>
<dbReference type="EMBL" id="JAINDJ010000003">
    <property type="protein sequence ID" value="KAG9452202.1"/>
    <property type="molecule type" value="Genomic_DNA"/>
</dbReference>
<reference evidence="7 8" key="1">
    <citation type="submission" date="2021-07" db="EMBL/GenBank/DDBJ databases">
        <title>The Aristolochia fimbriata genome: insights into angiosperm evolution, floral development and chemical biosynthesis.</title>
        <authorList>
            <person name="Jiao Y."/>
        </authorList>
    </citation>
    <scope>NUCLEOTIDE SEQUENCE [LARGE SCALE GENOMIC DNA]</scope>
    <source>
        <strain evidence="7">IBCAS-2021</strain>
        <tissue evidence="7">Leaf</tissue>
    </source>
</reference>
<keyword evidence="3" id="KW-0560">Oxidoreductase</keyword>
<keyword evidence="3" id="KW-0223">Dioxygenase</keyword>
<protein>
    <recommendedName>
        <fullName evidence="9">Carotenoid cleavage dioxygenase 7, chloroplastic</fullName>
    </recommendedName>
</protein>
<evidence type="ECO:0000313" key="8">
    <source>
        <dbReference type="Proteomes" id="UP000825729"/>
    </source>
</evidence>
<dbReference type="GO" id="GO:0045549">
    <property type="term" value="F:9-cis-epoxycarotenoid dioxygenase activity"/>
    <property type="evidence" value="ECO:0007669"/>
    <property type="project" value="TreeGrafter"/>
</dbReference>
<evidence type="ECO:0000256" key="6">
    <source>
        <dbReference type="SAM" id="MobiDB-lite"/>
    </source>
</evidence>
<comment type="similarity">
    <text evidence="1">Belongs to the carotenoid oxygenase family.</text>
</comment>
<dbReference type="Proteomes" id="UP000825729">
    <property type="component" value="Unassembled WGS sequence"/>
</dbReference>
<accession>A0AAV7EX22</accession>
<feature type="region of interest" description="Disordered" evidence="6">
    <location>
        <begin position="27"/>
        <end position="64"/>
    </location>
</feature>
<keyword evidence="4 5" id="KW-0408">Iron</keyword>
<comment type="caution">
    <text evidence="7">The sequence shown here is derived from an EMBL/GenBank/DDBJ whole genome shotgun (WGS) entry which is preliminary data.</text>
</comment>
<feature type="binding site" evidence="5">
    <location>
        <position position="419"/>
    </location>
    <ligand>
        <name>Fe cation</name>
        <dbReference type="ChEBI" id="CHEBI:24875"/>
        <note>catalytic</note>
    </ligand>
</feature>
<evidence type="ECO:0000256" key="2">
    <source>
        <dbReference type="ARBA" id="ARBA00022723"/>
    </source>
</evidence>
<sequence>MAMLASSPFFFFPAAPVRPFTRSKITRPPAASHFRTHATSSSDSPSTARRVIGTTAPSITPDAFTSYDHEKEEDDEVTALLLDYQNLLAPPRPIPTSTPTLLRTVEGAVPADFPSGTYYLVGPGLNSDDRGTTVHPFDAHGYLRAFAVDGGSGEVTYSGRYVETEAWKEEYNNEKEGGEVRFTHRGVLSVLKGGNVTKVMKNVANTTVVKWGTRLLCLWEGGLPHVVEQGTLDTIGLFDVDDQMDDPDFPVRSRFDLAPADLFGHLLGRFMKLFAIGIFRGMSKRVLAHYKIDEGRKRMVLAATNTADMFLPRTTFTFYEYDTSFKLLNKRKFCIPEALMIHDWALTDTHYVIFGNRFKLHVPDALRAFSGSSPFLSAFHVDKSRPTSPMYVLPRFSDDAGHRDWRRPIEAPRQLWSVHVANAFEERDEAGNVEIQMQTTACSYDWYNPVKFPGYDWASGRLHPAYMNAGDEFEEKDLIHLFRVTVEMNEKKDSGHCSIEPLSTQWNRSGELPTINPRFSGTRNKYMYFCTSSGYRSSLPHFPFDSISKIDVEKGSVAIWCAEHRRYVGEAFFIPRGDEEDDGYLLLVEYAVAMQMRYLVVLDAKLIGKPEALVAKLEIPKHLFFPWGFHGFWAPTD</sequence>
<comment type="cofactor">
    <cofactor evidence="5">
        <name>Fe(2+)</name>
        <dbReference type="ChEBI" id="CHEBI:29033"/>
    </cofactor>
    <text evidence="5">Binds 1 Fe(2+) ion per subunit.</text>
</comment>
<evidence type="ECO:0000256" key="1">
    <source>
        <dbReference type="ARBA" id="ARBA00006787"/>
    </source>
</evidence>
<organism evidence="7 8">
    <name type="scientific">Aristolochia fimbriata</name>
    <name type="common">White veined hardy Dutchman's pipe vine</name>
    <dbReference type="NCBI Taxonomy" id="158543"/>
    <lineage>
        <taxon>Eukaryota</taxon>
        <taxon>Viridiplantae</taxon>
        <taxon>Streptophyta</taxon>
        <taxon>Embryophyta</taxon>
        <taxon>Tracheophyta</taxon>
        <taxon>Spermatophyta</taxon>
        <taxon>Magnoliopsida</taxon>
        <taxon>Magnoliidae</taxon>
        <taxon>Piperales</taxon>
        <taxon>Aristolochiaceae</taxon>
        <taxon>Aristolochia</taxon>
    </lineage>
</organism>
<evidence type="ECO:0000256" key="3">
    <source>
        <dbReference type="ARBA" id="ARBA00022964"/>
    </source>
</evidence>
<dbReference type="GO" id="GO:0009570">
    <property type="term" value="C:chloroplast stroma"/>
    <property type="evidence" value="ECO:0007669"/>
    <property type="project" value="TreeGrafter"/>
</dbReference>
<name>A0AAV7EX22_ARIFI</name>
<dbReference type="InterPro" id="IPR004294">
    <property type="entry name" value="Carotenoid_Oase"/>
</dbReference>
<evidence type="ECO:0000256" key="4">
    <source>
        <dbReference type="ARBA" id="ARBA00023004"/>
    </source>
</evidence>
<feature type="binding site" evidence="5">
    <location>
        <position position="342"/>
    </location>
    <ligand>
        <name>Fe cation</name>
        <dbReference type="ChEBI" id="CHEBI:24875"/>
        <note>catalytic</note>
    </ligand>
</feature>
<keyword evidence="8" id="KW-1185">Reference proteome</keyword>